<dbReference type="EMBL" id="PNRF01000031">
    <property type="protein sequence ID" value="PMR74028.1"/>
    <property type="molecule type" value="Genomic_DNA"/>
</dbReference>
<dbReference type="PANTHER" id="PTHR42941">
    <property type="entry name" value="SLL1037 PROTEIN"/>
    <property type="match status" value="1"/>
</dbReference>
<reference evidence="2 3" key="1">
    <citation type="submission" date="2018-01" db="EMBL/GenBank/DDBJ databases">
        <title>Halomonas endophytica sp. nov., isolated from storage liquid in the stems of Populus euphratica.</title>
        <authorList>
            <person name="Chen C."/>
        </authorList>
    </citation>
    <scope>NUCLEOTIDE SEQUENCE [LARGE SCALE GENOMIC DNA]</scope>
    <source>
        <strain evidence="2 3">MC28</strain>
    </source>
</reference>
<evidence type="ECO:0000256" key="1">
    <source>
        <dbReference type="SAM" id="SignalP"/>
    </source>
</evidence>
<evidence type="ECO:0000313" key="2">
    <source>
        <dbReference type="EMBL" id="PMR74028.1"/>
    </source>
</evidence>
<dbReference type="Gene3D" id="3.40.190.10">
    <property type="entry name" value="Periplasmic binding protein-like II"/>
    <property type="match status" value="2"/>
</dbReference>
<sequence>MMRYIVTTLGVFVLSTSVSVAQDQSDWPSNIVIGTASPGGTHAIYGQGLASIISNHLDMPASTQQTQGPNQNLVLTQMNRIDIGLTTMGPAYEAWTGELELNPGVEHQDVRALIPMYITPFQVASLERSGIASVEDLDGKIVGTGPRGGTGGTYWQRWFDALGLNVTIRNGPLGDQTSQLADGRLDAVATAAGLPISAFSELEATVPANVFSLSNEQIEELLPDLPYARQFTIPAQTYDSLDEPVESLGMWNFVIVNKDMPDDLAYEIVKAVFDHHDELLATHSSAAETLVDNVVENDFLWLHPGAVRYYEEQGIELPEGALPQDI</sequence>
<dbReference type="Proteomes" id="UP000235803">
    <property type="component" value="Unassembled WGS sequence"/>
</dbReference>
<proteinExistence type="predicted"/>
<protein>
    <submittedName>
        <fullName evidence="2">C4-dicarboxylate ABC transporter substrate-binding protein</fullName>
    </submittedName>
</protein>
<dbReference type="RefSeq" id="WP_102654246.1">
    <property type="nucleotide sequence ID" value="NZ_PNRF01000031.1"/>
</dbReference>
<dbReference type="SUPFAM" id="SSF53850">
    <property type="entry name" value="Periplasmic binding protein-like II"/>
    <property type="match status" value="1"/>
</dbReference>
<feature type="chain" id="PRO_5014925136" evidence="1">
    <location>
        <begin position="22"/>
        <end position="326"/>
    </location>
</feature>
<comment type="caution">
    <text evidence="2">The sequence shown here is derived from an EMBL/GenBank/DDBJ whole genome shotgun (WGS) entry which is preliminary data.</text>
</comment>
<organism evidence="2 3">
    <name type="scientific">Billgrantia endophytica</name>
    <dbReference type="NCBI Taxonomy" id="2033802"/>
    <lineage>
        <taxon>Bacteria</taxon>
        <taxon>Pseudomonadati</taxon>
        <taxon>Pseudomonadota</taxon>
        <taxon>Gammaproteobacteria</taxon>
        <taxon>Oceanospirillales</taxon>
        <taxon>Halomonadaceae</taxon>
        <taxon>Billgrantia</taxon>
    </lineage>
</organism>
<evidence type="ECO:0000313" key="3">
    <source>
        <dbReference type="Proteomes" id="UP000235803"/>
    </source>
</evidence>
<name>A0A2N7U0R6_9GAMM</name>
<feature type="signal peptide" evidence="1">
    <location>
        <begin position="1"/>
        <end position="21"/>
    </location>
</feature>
<accession>A0A2N7U0R6</accession>
<dbReference type="PANTHER" id="PTHR42941:SF1">
    <property type="entry name" value="SLL1037 PROTEIN"/>
    <property type="match status" value="1"/>
</dbReference>
<keyword evidence="1" id="KW-0732">Signal</keyword>
<gene>
    <name evidence="2" type="ORF">C1H69_15255</name>
</gene>
<dbReference type="OrthoDB" id="9776669at2"/>
<dbReference type="AlphaFoldDB" id="A0A2N7U0R6"/>
<dbReference type="Pfam" id="PF16868">
    <property type="entry name" value="NMT1_3"/>
    <property type="match status" value="1"/>
</dbReference>
<dbReference type="NCBIfam" id="TIGR02122">
    <property type="entry name" value="TRAP_TAXI"/>
    <property type="match status" value="1"/>
</dbReference>
<keyword evidence="3" id="KW-1185">Reference proteome</keyword>
<dbReference type="InterPro" id="IPR011852">
    <property type="entry name" value="TRAP_TAXI"/>
</dbReference>